<accession>A0ACA9PVT0</accession>
<comment type="caution">
    <text evidence="1">The sequence shown here is derived from an EMBL/GenBank/DDBJ whole genome shotgun (WGS) entry which is preliminary data.</text>
</comment>
<keyword evidence="2" id="KW-1185">Reference proteome</keyword>
<name>A0ACA9PVT0_9GLOM</name>
<organism evidence="1 2">
    <name type="scientific">Dentiscutata heterogama</name>
    <dbReference type="NCBI Taxonomy" id="1316150"/>
    <lineage>
        <taxon>Eukaryota</taxon>
        <taxon>Fungi</taxon>
        <taxon>Fungi incertae sedis</taxon>
        <taxon>Mucoromycota</taxon>
        <taxon>Glomeromycotina</taxon>
        <taxon>Glomeromycetes</taxon>
        <taxon>Diversisporales</taxon>
        <taxon>Gigasporaceae</taxon>
        <taxon>Dentiscutata</taxon>
    </lineage>
</organism>
<dbReference type="Proteomes" id="UP000789702">
    <property type="component" value="Unassembled WGS sequence"/>
</dbReference>
<proteinExistence type="predicted"/>
<dbReference type="EMBL" id="CAJVPU010034144">
    <property type="protein sequence ID" value="CAG8724432.1"/>
    <property type="molecule type" value="Genomic_DNA"/>
</dbReference>
<reference evidence="1" key="1">
    <citation type="submission" date="2021-06" db="EMBL/GenBank/DDBJ databases">
        <authorList>
            <person name="Kallberg Y."/>
            <person name="Tangrot J."/>
            <person name="Rosling A."/>
        </authorList>
    </citation>
    <scope>NUCLEOTIDE SEQUENCE</scope>
    <source>
        <strain evidence="1">IL203A</strain>
    </source>
</reference>
<feature type="non-terminal residue" evidence="1">
    <location>
        <position position="1"/>
    </location>
</feature>
<evidence type="ECO:0000313" key="2">
    <source>
        <dbReference type="Proteomes" id="UP000789702"/>
    </source>
</evidence>
<feature type="non-terminal residue" evidence="1">
    <location>
        <position position="114"/>
    </location>
</feature>
<evidence type="ECO:0000313" key="1">
    <source>
        <dbReference type="EMBL" id="CAG8724432.1"/>
    </source>
</evidence>
<gene>
    <name evidence="1" type="ORF">DHETER_LOCUS13030</name>
</gene>
<protein>
    <submittedName>
        <fullName evidence="1">2263_t:CDS:1</fullName>
    </submittedName>
</protein>
<sequence>SVNKDSSKVAGMKNSYLDNEKSKLVTDLTTENFYIDKHTRVEDEKDDFTEYVDECTNDRDKESMDRSNKYKSGIVLDNKSLEYNYKNSNKGKEKIIQPVVHNTRQWSELSKIIN</sequence>